<evidence type="ECO:0000259" key="4">
    <source>
        <dbReference type="SMART" id="SM00984"/>
    </source>
</evidence>
<dbReference type="GO" id="GO:0051287">
    <property type="term" value="F:NAD binding"/>
    <property type="evidence" value="ECO:0007669"/>
    <property type="project" value="InterPro"/>
</dbReference>
<dbReference type="InterPro" id="IPR014027">
    <property type="entry name" value="UDP-Glc/GDP-Man_DH_C"/>
</dbReference>
<evidence type="ECO:0000313" key="5">
    <source>
        <dbReference type="EMBL" id="ANY66214.1"/>
    </source>
</evidence>
<gene>
    <name evidence="5" type="ORF">BBD42_06860</name>
</gene>
<dbReference type="Pfam" id="PF00984">
    <property type="entry name" value="UDPG_MGDP_dh"/>
    <property type="match status" value="1"/>
</dbReference>
<dbReference type="InterPro" id="IPR036291">
    <property type="entry name" value="NAD(P)-bd_dom_sf"/>
</dbReference>
<dbReference type="InterPro" id="IPR001732">
    <property type="entry name" value="UDP-Glc/GDP-Man_DH_N"/>
</dbReference>
<dbReference type="InterPro" id="IPR036220">
    <property type="entry name" value="UDP-Glc/GDP-Man_DH_C_sf"/>
</dbReference>
<protein>
    <submittedName>
        <fullName evidence="5">UDP-N-acetyl-D-glucosamine dehydrogenase</fullName>
    </submittedName>
</protein>
<dbReference type="Pfam" id="PF03720">
    <property type="entry name" value="UDPG_MGDP_dh_C"/>
    <property type="match status" value="1"/>
</dbReference>
<dbReference type="EMBL" id="CP016808">
    <property type="protein sequence ID" value="ANY66214.1"/>
    <property type="molecule type" value="Genomic_DNA"/>
</dbReference>
<reference evidence="5" key="1">
    <citation type="submission" date="2016-08" db="EMBL/GenBank/DDBJ databases">
        <title>Complete Genome Seqeunce of Paenibacillus sp. BIHB 4019 from tea rhizoplane.</title>
        <authorList>
            <person name="Thakur R."/>
            <person name="Swarnkar M.K."/>
            <person name="Gulati A."/>
        </authorList>
    </citation>
    <scope>NUCLEOTIDE SEQUENCE [LARGE SCALE GENOMIC DNA]</scope>
    <source>
        <strain evidence="5">BIHB4019</strain>
    </source>
</reference>
<feature type="domain" description="UDP-glucose/GDP-mannose dehydrogenase C-terminal" evidence="4">
    <location>
        <begin position="319"/>
        <end position="414"/>
    </location>
</feature>
<dbReference type="InterPro" id="IPR008927">
    <property type="entry name" value="6-PGluconate_DH-like_C_sf"/>
</dbReference>
<dbReference type="RefSeq" id="WP_099517583.1">
    <property type="nucleotide sequence ID" value="NZ_CP016808.1"/>
</dbReference>
<dbReference type="PIRSF" id="PIRSF500136">
    <property type="entry name" value="UDP_ManNAc_DH"/>
    <property type="match status" value="1"/>
</dbReference>
<proteinExistence type="inferred from homology"/>
<dbReference type="SUPFAM" id="SSF51735">
    <property type="entry name" value="NAD(P)-binding Rossmann-fold domains"/>
    <property type="match status" value="1"/>
</dbReference>
<dbReference type="InterPro" id="IPR014026">
    <property type="entry name" value="UDP-Glc/GDP-Man_DH_dimer"/>
</dbReference>
<keyword evidence="2" id="KW-0520">NAD</keyword>
<comment type="similarity">
    <text evidence="3">Belongs to the UDP-glucose/GDP-mannose dehydrogenase family.</text>
</comment>
<dbReference type="Pfam" id="PF03721">
    <property type="entry name" value="UDPG_MGDP_dh_N"/>
    <property type="match status" value="1"/>
</dbReference>
<dbReference type="Gene3D" id="3.40.50.720">
    <property type="entry name" value="NAD(P)-binding Rossmann-like Domain"/>
    <property type="match status" value="2"/>
</dbReference>
<dbReference type="NCBIfam" id="TIGR03026">
    <property type="entry name" value="NDP-sugDHase"/>
    <property type="match status" value="1"/>
</dbReference>
<dbReference type="PANTHER" id="PTHR43491">
    <property type="entry name" value="UDP-N-ACETYL-D-MANNOSAMINE DEHYDROGENASE"/>
    <property type="match status" value="1"/>
</dbReference>
<evidence type="ECO:0000256" key="3">
    <source>
        <dbReference type="PIRNR" id="PIRNR000124"/>
    </source>
</evidence>
<dbReference type="InterPro" id="IPR028359">
    <property type="entry name" value="UDP_ManNAc/GlcNAc_DH"/>
</dbReference>
<organism evidence="5">
    <name type="scientific">Paenibacillus sp. BIHB 4019</name>
    <dbReference type="NCBI Taxonomy" id="1870819"/>
    <lineage>
        <taxon>Bacteria</taxon>
        <taxon>Bacillati</taxon>
        <taxon>Bacillota</taxon>
        <taxon>Bacilli</taxon>
        <taxon>Bacillales</taxon>
        <taxon>Paenibacillaceae</taxon>
        <taxon>Paenibacillus</taxon>
    </lineage>
</organism>
<dbReference type="GO" id="GO:0016628">
    <property type="term" value="F:oxidoreductase activity, acting on the CH-CH group of donors, NAD or NADP as acceptor"/>
    <property type="evidence" value="ECO:0007669"/>
    <property type="project" value="InterPro"/>
</dbReference>
<evidence type="ECO:0000256" key="2">
    <source>
        <dbReference type="ARBA" id="ARBA00023027"/>
    </source>
</evidence>
<dbReference type="PIRSF" id="PIRSF000124">
    <property type="entry name" value="UDPglc_GDPman_dh"/>
    <property type="match status" value="1"/>
</dbReference>
<dbReference type="SMART" id="SM00984">
    <property type="entry name" value="UDPG_MGDP_dh_C"/>
    <property type="match status" value="1"/>
</dbReference>
<dbReference type="InterPro" id="IPR017476">
    <property type="entry name" value="UDP-Glc/GDP-Man"/>
</dbReference>
<dbReference type="PANTHER" id="PTHR43491:SF1">
    <property type="entry name" value="UDP-N-ACETYL-D-MANNOSAMINE DEHYDROGENASE"/>
    <property type="match status" value="1"/>
</dbReference>
<dbReference type="SUPFAM" id="SSF52413">
    <property type="entry name" value="UDP-glucose/GDP-mannose dehydrogenase C-terminal domain"/>
    <property type="match status" value="1"/>
</dbReference>
<sequence length="424" mass="47358">MEHAPKFKIGIIGLGYVGLPLAKLFLEGGNTVYGIDADERKINMLMKYQSYLSDFKRTDIRKLFSKNSFHVSTKFDVIEKVDVIILCVPTPLDEQHQPDLSYVIGAAQSSLPYLHRGQLIVLESSTFPGTSEERLKPMLESTGLLVGKDISLAYSPERIDPGSKWELEQIPKVVGGVTPSCTAYAKQVYGSVFNEVVLVSSPRVAEMTKLLENCQRYLNISFMNSLLKLSEELDINLWEAIEAAGTKPFGFTKYYPGPGVGGHCIPVDPLYLLWKAREHHMDLPFIDLCHQVNEDMPGYIVGRVAKSLQPKALKECSVLVIGVTYKKDVNDMRESVALPIMEHLLQAGVKLGYFDPYVKALKIGETVLHSTPLTARKMKNYDCTLILTDHSNIPYELLVAHTPIVIDTRNATGKMAERENVILL</sequence>
<dbReference type="AlphaFoldDB" id="A0A1B2DES4"/>
<keyword evidence="1" id="KW-0560">Oxidoreductase</keyword>
<dbReference type="GO" id="GO:0016616">
    <property type="term" value="F:oxidoreductase activity, acting on the CH-OH group of donors, NAD or NADP as acceptor"/>
    <property type="evidence" value="ECO:0007669"/>
    <property type="project" value="InterPro"/>
</dbReference>
<evidence type="ECO:0000256" key="1">
    <source>
        <dbReference type="ARBA" id="ARBA00023002"/>
    </source>
</evidence>
<dbReference type="GO" id="GO:0000271">
    <property type="term" value="P:polysaccharide biosynthetic process"/>
    <property type="evidence" value="ECO:0007669"/>
    <property type="project" value="InterPro"/>
</dbReference>
<dbReference type="SUPFAM" id="SSF48179">
    <property type="entry name" value="6-phosphogluconate dehydrogenase C-terminal domain-like"/>
    <property type="match status" value="1"/>
</dbReference>
<accession>A0A1B2DES4</accession>
<name>A0A1B2DES4_9BACL</name>